<evidence type="ECO:0000256" key="2">
    <source>
        <dbReference type="ARBA" id="ARBA00022732"/>
    </source>
</evidence>
<evidence type="ECO:0000259" key="4">
    <source>
        <dbReference type="PROSITE" id="PS51688"/>
    </source>
</evidence>
<accession>S4TN42</accession>
<dbReference type="Pfam" id="PF13884">
    <property type="entry name" value="Peptidase_S74"/>
    <property type="match status" value="1"/>
</dbReference>
<sequence length="282" mass="30513">MGDADTGLKWQSDGIVKAIANNAEAFGWDNTGLKPYKRIGSYSPETEQGIFVFGTRTGSTACLAGGKIQGGAFSTWRDRATGVLCEIPSADSAVSIFKAVHLGYEWITGFDCVDWSAGNAETHLYVKGADFIFNNTGGATAVNWVSTSDIRLKANLREIDSASEKINQLTGYTYYKRNNFVEDESTVYSVEAGLIAQDLENVLPEAVHSLNNGGKLDPEGKAIKGINYNGVVALLVNGFKEQKAKIESQQEEINTLRNELDELKKLVNSMINGSAATIPELP</sequence>
<feature type="domain" description="Peptidase S74" evidence="4">
    <location>
        <begin position="148"/>
        <end position="253"/>
    </location>
</feature>
<protein>
    <submittedName>
        <fullName evidence="5">Tail fiber protein</fullName>
    </submittedName>
</protein>
<comment type="subcellular location">
    <subcellularLocation>
        <location evidence="1">Virion</location>
    </subcellularLocation>
</comment>
<organism evidence="5 6">
    <name type="scientific">Salmonella phage FSL SP-126</name>
    <dbReference type="NCBI Taxonomy" id="2928681"/>
    <lineage>
        <taxon>Viruses</taxon>
        <taxon>Duplodnaviria</taxon>
        <taxon>Heunggongvirae</taxon>
        <taxon>Uroviricota</taxon>
        <taxon>Caudoviricetes</taxon>
        <taxon>Drexlerviridae</taxon>
        <taxon>Tempevirinae</taxon>
        <taxon>Tlsvirus</taxon>
        <taxon>Tlsvirus SP126</taxon>
    </lineage>
</organism>
<dbReference type="EMBL" id="KC139513">
    <property type="protein sequence ID" value="AGF87831.1"/>
    <property type="molecule type" value="Genomic_DNA"/>
</dbReference>
<dbReference type="PROSITE" id="PS51688">
    <property type="entry name" value="ICA"/>
    <property type="match status" value="1"/>
</dbReference>
<evidence type="ECO:0000313" key="5">
    <source>
        <dbReference type="EMBL" id="AGF87831.1"/>
    </source>
</evidence>
<evidence type="ECO:0000256" key="3">
    <source>
        <dbReference type="SAM" id="Coils"/>
    </source>
</evidence>
<keyword evidence="2" id="KW-1227">Viral tail protein</keyword>
<name>S4TN42_9CAUD</name>
<evidence type="ECO:0000313" key="6">
    <source>
        <dbReference type="Proteomes" id="UP000232892"/>
    </source>
</evidence>
<keyword evidence="3" id="KW-0175">Coiled coil</keyword>
<dbReference type="OrthoDB" id="9390at10239"/>
<keyword evidence="6" id="KW-1185">Reference proteome</keyword>
<reference evidence="5 6" key="1">
    <citation type="journal article" date="2013" name="BMC Genomics">
        <title>Genomic characterization provides new insight into Salmonella phage diversity.</title>
        <authorList>
            <person name="Moreno Switt A.I."/>
            <person name="Orsi R.H."/>
            <person name="den Bakker H.C."/>
            <person name="Vongkamjan K."/>
            <person name="Altier C."/>
            <person name="Wiedmann M."/>
        </authorList>
    </citation>
    <scope>NUCLEOTIDE SEQUENCE [LARGE SCALE GENOMIC DNA]</scope>
</reference>
<keyword evidence="2" id="KW-0946">Virion</keyword>
<proteinExistence type="predicted"/>
<dbReference type="Proteomes" id="UP000232892">
    <property type="component" value="Segment"/>
</dbReference>
<dbReference type="InterPro" id="IPR030392">
    <property type="entry name" value="S74_ICA"/>
</dbReference>
<evidence type="ECO:0000256" key="1">
    <source>
        <dbReference type="ARBA" id="ARBA00004328"/>
    </source>
</evidence>
<feature type="coiled-coil region" evidence="3">
    <location>
        <begin position="239"/>
        <end position="273"/>
    </location>
</feature>
<dbReference type="GO" id="GO:0098015">
    <property type="term" value="C:virus tail"/>
    <property type="evidence" value="ECO:0007669"/>
    <property type="project" value="UniProtKB-KW"/>
</dbReference>
<gene>
    <name evidence="5" type="ORF">SP126_00005</name>
</gene>